<evidence type="ECO:0000256" key="8">
    <source>
        <dbReference type="RuleBase" id="RU000688"/>
    </source>
</evidence>
<dbReference type="PANTHER" id="PTHR24240">
    <property type="entry name" value="OPSIN"/>
    <property type="match status" value="1"/>
</dbReference>
<reference evidence="11 13" key="2">
    <citation type="journal article" date="2013" name="Nature">
        <title>Insights into bilaterian evolution from three spiralian genomes.</title>
        <authorList>
            <person name="Simakov O."/>
            <person name="Marletaz F."/>
            <person name="Cho S.J."/>
            <person name="Edsinger-Gonzales E."/>
            <person name="Havlak P."/>
            <person name="Hellsten U."/>
            <person name="Kuo D.H."/>
            <person name="Larsson T."/>
            <person name="Lv J."/>
            <person name="Arendt D."/>
            <person name="Savage R."/>
            <person name="Osoegawa K."/>
            <person name="de Jong P."/>
            <person name="Grimwood J."/>
            <person name="Chapman J.A."/>
            <person name="Shapiro H."/>
            <person name="Aerts A."/>
            <person name="Otillar R.P."/>
            <person name="Terry A.Y."/>
            <person name="Boore J.L."/>
            <person name="Grigoriev I.V."/>
            <person name="Lindberg D.R."/>
            <person name="Seaver E.C."/>
            <person name="Weisblat D.A."/>
            <person name="Putnam N.H."/>
            <person name="Rokhsar D.S."/>
        </authorList>
    </citation>
    <scope>NUCLEOTIDE SEQUENCE</scope>
    <source>
        <strain evidence="11 13">I ESC-2004</strain>
    </source>
</reference>
<organism evidence="11">
    <name type="scientific">Capitella teleta</name>
    <name type="common">Polychaete worm</name>
    <dbReference type="NCBI Taxonomy" id="283909"/>
    <lineage>
        <taxon>Eukaryota</taxon>
        <taxon>Metazoa</taxon>
        <taxon>Spiralia</taxon>
        <taxon>Lophotrochozoa</taxon>
        <taxon>Annelida</taxon>
        <taxon>Polychaeta</taxon>
        <taxon>Sedentaria</taxon>
        <taxon>Scolecida</taxon>
        <taxon>Capitellidae</taxon>
        <taxon>Capitella</taxon>
    </lineage>
</organism>
<dbReference type="SUPFAM" id="SSF81321">
    <property type="entry name" value="Family A G protein-coupled receptor-like"/>
    <property type="match status" value="1"/>
</dbReference>
<feature type="transmembrane region" description="Helical" evidence="9">
    <location>
        <begin position="18"/>
        <end position="42"/>
    </location>
</feature>
<gene>
    <name evidence="11" type="ORF">CAPTEDRAFT_124377</name>
</gene>
<dbReference type="CDD" id="cd15083">
    <property type="entry name" value="7tmA_Melanopsin-like"/>
    <property type="match status" value="1"/>
</dbReference>
<feature type="transmembrane region" description="Helical" evidence="9">
    <location>
        <begin position="90"/>
        <end position="112"/>
    </location>
</feature>
<evidence type="ECO:0000259" key="10">
    <source>
        <dbReference type="PROSITE" id="PS50262"/>
    </source>
</evidence>
<keyword evidence="7 8" id="KW-0807">Transducer</keyword>
<feature type="transmembrane region" description="Helical" evidence="9">
    <location>
        <begin position="246"/>
        <end position="268"/>
    </location>
</feature>
<dbReference type="PROSITE" id="PS50262">
    <property type="entry name" value="G_PROTEIN_RECEP_F1_2"/>
    <property type="match status" value="1"/>
</dbReference>
<dbReference type="InterPro" id="IPR017452">
    <property type="entry name" value="GPCR_Rhodpsn_7TM"/>
</dbReference>
<proteinExistence type="inferred from homology"/>
<evidence type="ECO:0000313" key="11">
    <source>
        <dbReference type="EMBL" id="ELU16813.1"/>
    </source>
</evidence>
<keyword evidence="13" id="KW-1185">Reference proteome</keyword>
<accession>R7VDA5</accession>
<evidence type="ECO:0000256" key="5">
    <source>
        <dbReference type="ARBA" id="ARBA00023136"/>
    </source>
</evidence>
<evidence type="ECO:0000256" key="2">
    <source>
        <dbReference type="ARBA" id="ARBA00022692"/>
    </source>
</evidence>
<dbReference type="OMA" id="GDIGCNF"/>
<dbReference type="AlphaFoldDB" id="R7VDA5"/>
<sequence>MTLTPAIQPNLNRESHSLIGACLIILFVLAMVGNGLIIFAFLRFQDLRIQCYILIVNLAVADFLMTTLGLPLTIYSAFSPRWPFSNSVCQLYGFSGGLFGLTSINTQAAIAIDRCLVLIRSQKAQPVRRSHRQTAFVVAIPWLYAFLWSVPPLYGWNGYRLDELQTICSFDIVAESFSSRVFVVCVGVFGFLLPLCIIIFCYSFIFVAINKYKKGFYEISESLRFSVYIGSAVVPHPKRDYKTAQIGLTCVIFFCLAWMPYAVVGWISVAGYYNKVGPHVLLMTTLFAKTSTIYNPTIYAACLPRFRRRVQYLFQSCCKPKHRHIQSRSYSLNVSKEHSIPMNNLSWEVVLSPDVSGKRSQGYHTQRSWGEIDTQQSSTRFRNMTHAVKDSGCGISRV</sequence>
<evidence type="ECO:0000313" key="13">
    <source>
        <dbReference type="Proteomes" id="UP000014760"/>
    </source>
</evidence>
<keyword evidence="4 8" id="KW-0297">G-protein coupled receptor</keyword>
<dbReference type="Gene3D" id="1.20.1070.10">
    <property type="entry name" value="Rhodopsin 7-helix transmembrane proteins"/>
    <property type="match status" value="1"/>
</dbReference>
<dbReference type="Proteomes" id="UP000014760">
    <property type="component" value="Unassembled WGS sequence"/>
</dbReference>
<evidence type="ECO:0000256" key="7">
    <source>
        <dbReference type="ARBA" id="ARBA00023224"/>
    </source>
</evidence>
<feature type="domain" description="G-protein coupled receptors family 1 profile" evidence="10">
    <location>
        <begin position="33"/>
        <end position="299"/>
    </location>
</feature>
<evidence type="ECO:0000256" key="4">
    <source>
        <dbReference type="ARBA" id="ARBA00023040"/>
    </source>
</evidence>
<reference evidence="12" key="3">
    <citation type="submission" date="2015-06" db="UniProtKB">
        <authorList>
            <consortium name="EnsemblMetazoa"/>
        </authorList>
    </citation>
    <scope>IDENTIFICATION</scope>
</reference>
<protein>
    <recommendedName>
        <fullName evidence="10">G-protein coupled receptors family 1 profile domain-containing protein</fullName>
    </recommendedName>
</protein>
<dbReference type="EMBL" id="AMQN01004223">
    <property type="status" value="NOT_ANNOTATED_CDS"/>
    <property type="molecule type" value="Genomic_DNA"/>
</dbReference>
<keyword evidence="6 8" id="KW-0675">Receptor</keyword>
<dbReference type="PRINTS" id="PR00237">
    <property type="entry name" value="GPCRRHODOPSN"/>
</dbReference>
<keyword evidence="3 9" id="KW-1133">Transmembrane helix</keyword>
<dbReference type="EnsemblMetazoa" id="CapteT124377">
    <property type="protein sequence ID" value="CapteP124377"/>
    <property type="gene ID" value="CapteG124377"/>
</dbReference>
<dbReference type="EMBL" id="KB292914">
    <property type="protein sequence ID" value="ELU16813.1"/>
    <property type="molecule type" value="Genomic_DNA"/>
</dbReference>
<comment type="similarity">
    <text evidence="8">Belongs to the G-protein coupled receptor 1 family.</text>
</comment>
<evidence type="ECO:0000256" key="1">
    <source>
        <dbReference type="ARBA" id="ARBA00004141"/>
    </source>
</evidence>
<dbReference type="GO" id="GO:0004930">
    <property type="term" value="F:G protein-coupled receptor activity"/>
    <property type="evidence" value="ECO:0007669"/>
    <property type="project" value="UniProtKB-KW"/>
</dbReference>
<dbReference type="InterPro" id="IPR000276">
    <property type="entry name" value="GPCR_Rhodpsn"/>
</dbReference>
<evidence type="ECO:0000313" key="12">
    <source>
        <dbReference type="EnsemblMetazoa" id="CapteP124377"/>
    </source>
</evidence>
<keyword evidence="5 9" id="KW-0472">Membrane</keyword>
<evidence type="ECO:0000256" key="6">
    <source>
        <dbReference type="ARBA" id="ARBA00023170"/>
    </source>
</evidence>
<evidence type="ECO:0000256" key="3">
    <source>
        <dbReference type="ARBA" id="ARBA00022989"/>
    </source>
</evidence>
<evidence type="ECO:0000256" key="9">
    <source>
        <dbReference type="SAM" id="Phobius"/>
    </source>
</evidence>
<dbReference type="Pfam" id="PF00001">
    <property type="entry name" value="7tm_1"/>
    <property type="match status" value="1"/>
</dbReference>
<keyword evidence="2 8" id="KW-0812">Transmembrane</keyword>
<comment type="subcellular location">
    <subcellularLocation>
        <location evidence="1">Membrane</location>
        <topology evidence="1">Multi-pass membrane protein</topology>
    </subcellularLocation>
</comment>
<dbReference type="HOGENOM" id="CLU_009579_3_0_1"/>
<feature type="transmembrane region" description="Helical" evidence="9">
    <location>
        <begin position="54"/>
        <end position="78"/>
    </location>
</feature>
<dbReference type="STRING" id="283909.R7VDA5"/>
<feature type="transmembrane region" description="Helical" evidence="9">
    <location>
        <begin position="280"/>
        <end position="302"/>
    </location>
</feature>
<dbReference type="GO" id="GO:0016020">
    <property type="term" value="C:membrane"/>
    <property type="evidence" value="ECO:0007669"/>
    <property type="project" value="UniProtKB-SubCell"/>
</dbReference>
<feature type="transmembrane region" description="Helical" evidence="9">
    <location>
        <begin position="133"/>
        <end position="154"/>
    </location>
</feature>
<dbReference type="PROSITE" id="PS00237">
    <property type="entry name" value="G_PROTEIN_RECEP_F1_1"/>
    <property type="match status" value="1"/>
</dbReference>
<reference evidence="13" key="1">
    <citation type="submission" date="2012-12" db="EMBL/GenBank/DDBJ databases">
        <authorList>
            <person name="Hellsten U."/>
            <person name="Grimwood J."/>
            <person name="Chapman J.A."/>
            <person name="Shapiro H."/>
            <person name="Aerts A."/>
            <person name="Otillar R.P."/>
            <person name="Terry A.Y."/>
            <person name="Boore J.L."/>
            <person name="Simakov O."/>
            <person name="Marletaz F."/>
            <person name="Cho S.-J."/>
            <person name="Edsinger-Gonzales E."/>
            <person name="Havlak P."/>
            <person name="Kuo D.-H."/>
            <person name="Larsson T."/>
            <person name="Lv J."/>
            <person name="Arendt D."/>
            <person name="Savage R."/>
            <person name="Osoegawa K."/>
            <person name="de Jong P."/>
            <person name="Lindberg D.R."/>
            <person name="Seaver E.C."/>
            <person name="Weisblat D.A."/>
            <person name="Putnam N.H."/>
            <person name="Grigoriev I.V."/>
            <person name="Rokhsar D.S."/>
        </authorList>
    </citation>
    <scope>NUCLEOTIDE SEQUENCE</scope>
    <source>
        <strain evidence="13">I ESC-2004</strain>
    </source>
</reference>
<dbReference type="InterPro" id="IPR050125">
    <property type="entry name" value="GPCR_opsins"/>
</dbReference>
<feature type="transmembrane region" description="Helical" evidence="9">
    <location>
        <begin position="181"/>
        <end position="209"/>
    </location>
</feature>
<dbReference type="OrthoDB" id="10044919at2759"/>
<name>R7VDA5_CAPTE</name>